<evidence type="ECO:0000313" key="3">
    <source>
        <dbReference type="Proteomes" id="UP001056035"/>
    </source>
</evidence>
<dbReference type="InterPro" id="IPR029063">
    <property type="entry name" value="SAM-dependent_MTases_sf"/>
</dbReference>
<proteinExistence type="predicted"/>
<feature type="domain" description="Methyltransferase type 11" evidence="1">
    <location>
        <begin position="47"/>
        <end position="141"/>
    </location>
</feature>
<keyword evidence="2" id="KW-0489">Methyltransferase</keyword>
<evidence type="ECO:0000313" key="2">
    <source>
        <dbReference type="EMBL" id="UTI65889.1"/>
    </source>
</evidence>
<dbReference type="Gene3D" id="3.40.50.150">
    <property type="entry name" value="Vaccinia Virus protein VP39"/>
    <property type="match status" value="1"/>
</dbReference>
<gene>
    <name evidence="2" type="ORF">NBH00_06665</name>
</gene>
<organism evidence="2 3">
    <name type="scientific">Paraconexibacter antarcticus</name>
    <dbReference type="NCBI Taxonomy" id="2949664"/>
    <lineage>
        <taxon>Bacteria</taxon>
        <taxon>Bacillati</taxon>
        <taxon>Actinomycetota</taxon>
        <taxon>Thermoleophilia</taxon>
        <taxon>Solirubrobacterales</taxon>
        <taxon>Paraconexibacteraceae</taxon>
        <taxon>Paraconexibacter</taxon>
    </lineage>
</organism>
<dbReference type="Pfam" id="PF08241">
    <property type="entry name" value="Methyltransf_11"/>
    <property type="match status" value="1"/>
</dbReference>
<keyword evidence="3" id="KW-1185">Reference proteome</keyword>
<dbReference type="PANTHER" id="PTHR43591">
    <property type="entry name" value="METHYLTRANSFERASE"/>
    <property type="match status" value="1"/>
</dbReference>
<dbReference type="PANTHER" id="PTHR43591:SF24">
    <property type="entry name" value="2-METHOXY-6-POLYPRENYL-1,4-BENZOQUINOL METHYLASE, MITOCHONDRIAL"/>
    <property type="match status" value="1"/>
</dbReference>
<sequence length="269" mass="28946">MSDITAMKEQARATWAAGDFDAVAELIWEAGGVAAAAAGCGPGDRVLDIAAGTGNAAVQAAQRGADVVASDLTPELFVAGRRRAEAAGVELEWVEADAEALPFQDASFDAAMSTFGIMFAPRQSVAAAELARVVRPGGRIALCAWEPRGFVGEMFRTVAGFLNPPPPVEAPPVRWGTEEGAHELLDAAFDITCEPQLLVQRFDAPIDEMTDHFMERFGPMVMARRALEPQGRWDEFLEAYRELARRWNEGGKDKAALPAGYLLVTGVRR</sequence>
<dbReference type="EMBL" id="CP098502">
    <property type="protein sequence ID" value="UTI65889.1"/>
    <property type="molecule type" value="Genomic_DNA"/>
</dbReference>
<protein>
    <submittedName>
        <fullName evidence="2">Class I SAM-dependent methyltransferase</fullName>
    </submittedName>
</protein>
<dbReference type="GO" id="GO:0032259">
    <property type="term" value="P:methylation"/>
    <property type="evidence" value="ECO:0007669"/>
    <property type="project" value="UniProtKB-KW"/>
</dbReference>
<evidence type="ECO:0000259" key="1">
    <source>
        <dbReference type="Pfam" id="PF08241"/>
    </source>
</evidence>
<keyword evidence="2" id="KW-0808">Transferase</keyword>
<reference evidence="2 3" key="1">
    <citation type="submission" date="2022-06" db="EMBL/GenBank/DDBJ databases">
        <title>Paraconexibacter antarcticus.</title>
        <authorList>
            <person name="Kim C.S."/>
        </authorList>
    </citation>
    <scope>NUCLEOTIDE SEQUENCE [LARGE SCALE GENOMIC DNA]</scope>
    <source>
        <strain evidence="2 3">02-257</strain>
    </source>
</reference>
<name>A0ABY5DZ98_9ACTN</name>
<dbReference type="Proteomes" id="UP001056035">
    <property type="component" value="Chromosome"/>
</dbReference>
<dbReference type="CDD" id="cd02440">
    <property type="entry name" value="AdoMet_MTases"/>
    <property type="match status" value="1"/>
</dbReference>
<dbReference type="InterPro" id="IPR013216">
    <property type="entry name" value="Methyltransf_11"/>
</dbReference>
<accession>A0ABY5DZ98</accession>
<dbReference type="GO" id="GO:0008168">
    <property type="term" value="F:methyltransferase activity"/>
    <property type="evidence" value="ECO:0007669"/>
    <property type="project" value="UniProtKB-KW"/>
</dbReference>
<dbReference type="RefSeq" id="WP_254572567.1">
    <property type="nucleotide sequence ID" value="NZ_CP098502.1"/>
</dbReference>
<dbReference type="SUPFAM" id="SSF53335">
    <property type="entry name" value="S-adenosyl-L-methionine-dependent methyltransferases"/>
    <property type="match status" value="1"/>
</dbReference>